<keyword evidence="2" id="KW-0732">Signal</keyword>
<protein>
    <submittedName>
        <fullName evidence="3">Uncharacterized protein</fullName>
    </submittedName>
</protein>
<evidence type="ECO:0000256" key="2">
    <source>
        <dbReference type="SAM" id="SignalP"/>
    </source>
</evidence>
<reference evidence="3" key="2">
    <citation type="journal article" date="2015" name="Fish Shellfish Immunol.">
        <title>Early steps in the European eel (Anguilla anguilla)-Vibrio vulnificus interaction in the gills: Role of the RtxA13 toxin.</title>
        <authorList>
            <person name="Callol A."/>
            <person name="Pajuelo D."/>
            <person name="Ebbesson L."/>
            <person name="Teles M."/>
            <person name="MacKenzie S."/>
            <person name="Amaro C."/>
        </authorList>
    </citation>
    <scope>NUCLEOTIDE SEQUENCE</scope>
</reference>
<evidence type="ECO:0000256" key="1">
    <source>
        <dbReference type="SAM" id="MobiDB-lite"/>
    </source>
</evidence>
<feature type="signal peptide" evidence="2">
    <location>
        <begin position="1"/>
        <end position="19"/>
    </location>
</feature>
<name>A0A0E9W8J5_ANGAN</name>
<dbReference type="EMBL" id="GBXM01022697">
    <property type="protein sequence ID" value="JAH85880.1"/>
    <property type="molecule type" value="Transcribed_RNA"/>
</dbReference>
<dbReference type="AlphaFoldDB" id="A0A0E9W8J5"/>
<accession>A0A0E9W8J5</accession>
<proteinExistence type="predicted"/>
<reference evidence="3" key="1">
    <citation type="submission" date="2014-11" db="EMBL/GenBank/DDBJ databases">
        <authorList>
            <person name="Amaro Gonzalez C."/>
        </authorList>
    </citation>
    <scope>NUCLEOTIDE SEQUENCE</scope>
</reference>
<feature type="chain" id="PRO_5002434438" evidence="2">
    <location>
        <begin position="20"/>
        <end position="49"/>
    </location>
</feature>
<evidence type="ECO:0000313" key="3">
    <source>
        <dbReference type="EMBL" id="JAH85880.1"/>
    </source>
</evidence>
<feature type="compositionally biased region" description="Polar residues" evidence="1">
    <location>
        <begin position="26"/>
        <end position="49"/>
    </location>
</feature>
<feature type="region of interest" description="Disordered" evidence="1">
    <location>
        <begin position="23"/>
        <end position="49"/>
    </location>
</feature>
<sequence>MTVRTIFLFFSETLVLVQDQKRGNPKQEQISGQVQSSVTSCSESVKNLI</sequence>
<organism evidence="3">
    <name type="scientific">Anguilla anguilla</name>
    <name type="common">European freshwater eel</name>
    <name type="synonym">Muraena anguilla</name>
    <dbReference type="NCBI Taxonomy" id="7936"/>
    <lineage>
        <taxon>Eukaryota</taxon>
        <taxon>Metazoa</taxon>
        <taxon>Chordata</taxon>
        <taxon>Craniata</taxon>
        <taxon>Vertebrata</taxon>
        <taxon>Euteleostomi</taxon>
        <taxon>Actinopterygii</taxon>
        <taxon>Neopterygii</taxon>
        <taxon>Teleostei</taxon>
        <taxon>Anguilliformes</taxon>
        <taxon>Anguillidae</taxon>
        <taxon>Anguilla</taxon>
    </lineage>
</organism>